<proteinExistence type="predicted"/>
<dbReference type="OrthoDB" id="2989173at2"/>
<name>A0A4Q9DPD0_9BACL</name>
<sequence>MTNHLDINDLPHYRYKGLKEGKLLQHIITTSRDILLGQIYHLKVEINNEADLRLHFSYILKKVGELFEFGNDHHLKINLEAPFHSQTTLLKSGSNKSKIDIALEWYGGTHFVSSCAIELKYFLWSGLREPQNRFDVYCDLKNLEEYVQQNALYQMGYFLLGTDNPHYVNQDSYSSATKDFDIRHNTTYKAGTELIYTTRNNTARTVCLSKDYHFQWQQVSHYYFLDHFIYKSYK</sequence>
<organism evidence="1 2">
    <name type="scientific">Paenibacillus thalictri</name>
    <dbReference type="NCBI Taxonomy" id="2527873"/>
    <lineage>
        <taxon>Bacteria</taxon>
        <taxon>Bacillati</taxon>
        <taxon>Bacillota</taxon>
        <taxon>Bacilli</taxon>
        <taxon>Bacillales</taxon>
        <taxon>Paenibacillaceae</taxon>
        <taxon>Paenibacillus</taxon>
    </lineage>
</organism>
<dbReference type="Proteomes" id="UP000293142">
    <property type="component" value="Unassembled WGS sequence"/>
</dbReference>
<reference evidence="1 2" key="1">
    <citation type="submission" date="2019-02" db="EMBL/GenBank/DDBJ databases">
        <title>Paenibacillus sp. nov., isolated from surface-sterilized tissue of Thalictrum simplex L.</title>
        <authorList>
            <person name="Tuo L."/>
        </authorList>
    </citation>
    <scope>NUCLEOTIDE SEQUENCE [LARGE SCALE GENOMIC DNA]</scope>
    <source>
        <strain evidence="1 2">N2SHLJ1</strain>
    </source>
</reference>
<dbReference type="AlphaFoldDB" id="A0A4Q9DPD0"/>
<gene>
    <name evidence="1" type="ORF">EYB31_21260</name>
</gene>
<dbReference type="EMBL" id="SIRE01000015">
    <property type="protein sequence ID" value="TBL76078.1"/>
    <property type="molecule type" value="Genomic_DNA"/>
</dbReference>
<protein>
    <submittedName>
        <fullName evidence="1">Uncharacterized protein</fullName>
    </submittedName>
</protein>
<dbReference type="RefSeq" id="WP_131015423.1">
    <property type="nucleotide sequence ID" value="NZ_SIRE01000015.1"/>
</dbReference>
<comment type="caution">
    <text evidence="1">The sequence shown here is derived from an EMBL/GenBank/DDBJ whole genome shotgun (WGS) entry which is preliminary data.</text>
</comment>
<accession>A0A4Q9DPD0</accession>
<evidence type="ECO:0000313" key="2">
    <source>
        <dbReference type="Proteomes" id="UP000293142"/>
    </source>
</evidence>
<evidence type="ECO:0000313" key="1">
    <source>
        <dbReference type="EMBL" id="TBL76078.1"/>
    </source>
</evidence>
<keyword evidence="2" id="KW-1185">Reference proteome</keyword>